<dbReference type="EMBL" id="JBHSFW010000001">
    <property type="protein sequence ID" value="MFC4617705.1"/>
    <property type="molecule type" value="Genomic_DNA"/>
</dbReference>
<comment type="caution">
    <text evidence="2">The sequence shown here is derived from an EMBL/GenBank/DDBJ whole genome shotgun (WGS) entry which is preliminary data.</text>
</comment>
<evidence type="ECO:0008006" key="4">
    <source>
        <dbReference type="Google" id="ProtNLM"/>
    </source>
</evidence>
<reference evidence="3" key="1">
    <citation type="journal article" date="2019" name="Int. J. Syst. Evol. Microbiol.">
        <title>The Global Catalogue of Microorganisms (GCM) 10K type strain sequencing project: providing services to taxonomists for standard genome sequencing and annotation.</title>
        <authorList>
            <consortium name="The Broad Institute Genomics Platform"/>
            <consortium name="The Broad Institute Genome Sequencing Center for Infectious Disease"/>
            <person name="Wu L."/>
            <person name="Ma J."/>
        </authorList>
    </citation>
    <scope>NUCLEOTIDE SEQUENCE [LARGE SCALE GENOMIC DNA]</scope>
    <source>
        <strain evidence="3">CGMCC 1.16306</strain>
    </source>
</reference>
<gene>
    <name evidence="2" type="ORF">ACFO4N_03055</name>
</gene>
<dbReference type="Proteomes" id="UP001596022">
    <property type="component" value="Unassembled WGS sequence"/>
</dbReference>
<evidence type="ECO:0000313" key="2">
    <source>
        <dbReference type="EMBL" id="MFC4617705.1"/>
    </source>
</evidence>
<evidence type="ECO:0000313" key="3">
    <source>
        <dbReference type="Proteomes" id="UP001596022"/>
    </source>
</evidence>
<name>A0ABV9GLZ4_9BACL</name>
<protein>
    <recommendedName>
        <fullName evidence="4">YfhD-like protein</fullName>
    </recommendedName>
</protein>
<evidence type="ECO:0000256" key="1">
    <source>
        <dbReference type="SAM" id="MobiDB-lite"/>
    </source>
</evidence>
<keyword evidence="3" id="KW-1185">Reference proteome</keyword>
<accession>A0ABV9GLZ4</accession>
<sequence>MSDKNFDRKKKNHEGGAHTAQTAENQREITESNEVNDDAVNRINAEYKDLRHSQQRLF</sequence>
<organism evidence="2 3">
    <name type="scientific">Camelliibacillus cellulosilyticus</name>
    <dbReference type="NCBI Taxonomy" id="2174486"/>
    <lineage>
        <taxon>Bacteria</taxon>
        <taxon>Bacillati</taxon>
        <taxon>Bacillota</taxon>
        <taxon>Bacilli</taxon>
        <taxon>Bacillales</taxon>
        <taxon>Sporolactobacillaceae</taxon>
        <taxon>Camelliibacillus</taxon>
    </lineage>
</organism>
<dbReference type="RefSeq" id="WP_376844736.1">
    <property type="nucleotide sequence ID" value="NZ_JBHSFW010000001.1"/>
</dbReference>
<feature type="region of interest" description="Disordered" evidence="1">
    <location>
        <begin position="1"/>
        <end position="39"/>
    </location>
</feature>
<proteinExistence type="predicted"/>